<dbReference type="AlphaFoldDB" id="W4IFF5"/>
<name>W4IFF5_PLAFA</name>
<dbReference type="EMBL" id="KI926053">
    <property type="protein sequence ID" value="ETW42112.1"/>
    <property type="molecule type" value="Genomic_DNA"/>
</dbReference>
<evidence type="ECO:0000313" key="2">
    <source>
        <dbReference type="Proteomes" id="UP000019114"/>
    </source>
</evidence>
<reference evidence="1 2" key="2">
    <citation type="submission" date="2013-02" db="EMBL/GenBank/DDBJ databases">
        <title>The Genome Sequence of Plasmodium falciparum NF135/5.C10.</title>
        <authorList>
            <consortium name="The Broad Institute Genome Sequencing Platform"/>
            <consortium name="The Broad Institute Genome Sequencing Center for Infectious Disease"/>
            <person name="Neafsey D."/>
            <person name="Cheeseman I."/>
            <person name="Volkman S."/>
            <person name="Adams J."/>
            <person name="Walker B."/>
            <person name="Young S.K."/>
            <person name="Zeng Q."/>
            <person name="Gargeya S."/>
            <person name="Fitzgerald M."/>
            <person name="Haas B."/>
            <person name="Abouelleil A."/>
            <person name="Alvarado L."/>
            <person name="Arachchi H.M."/>
            <person name="Berlin A.M."/>
            <person name="Chapman S.B."/>
            <person name="Dewar J."/>
            <person name="Goldberg J."/>
            <person name="Griggs A."/>
            <person name="Gujja S."/>
            <person name="Hansen M."/>
            <person name="Howarth C."/>
            <person name="Imamovic A."/>
            <person name="Larimer J."/>
            <person name="McCowan C."/>
            <person name="Murphy C."/>
            <person name="Neiman D."/>
            <person name="Pearson M."/>
            <person name="Priest M."/>
            <person name="Roberts A."/>
            <person name="Saif S."/>
            <person name="Shea T."/>
            <person name="Sisk P."/>
            <person name="Sykes S."/>
            <person name="Wortman J."/>
            <person name="Nusbaum C."/>
            <person name="Birren B."/>
        </authorList>
    </citation>
    <scope>NUCLEOTIDE SEQUENCE [LARGE SCALE GENOMIC DNA]</scope>
    <source>
        <strain evidence="1 2">NF135/5.C10</strain>
    </source>
</reference>
<dbReference type="Proteomes" id="UP000019114">
    <property type="component" value="Unassembled WGS sequence"/>
</dbReference>
<accession>W4IFF5</accession>
<dbReference type="OrthoDB" id="377727at2759"/>
<sequence>MVFLTRKILHLFSQHEKKNIKVNHCMKISGIIKWMYRYNDLNKDVLDNMNIQIINSINYIDPNKIINNLIINKNKEINIEKKKNYYLKSLKKKIVFNSLLLKTIYCKKNFFFQLYEYNNGKKCIYDNNKHNNNINMVKNNNTREYFDVTKTIINNNTTDKSENNLFNNDNNNFPLINNNNMLGRNLKRKKKNLFLNNKNVIFKKKNSQIFNEEIINTISSDTKDDLKKKSRFNLDTLLYDNNNKNNIIINYKYDHIYDNFKLFDLSYNYNSFLLNNILKNICTYIYHFKFLNKINNEQNNGYEYISLILISKIFHYFYELNYGYKYMIHFLNGLSVFKIKKEINLENLSYEYIKSHINNKDHYNYCHDHLFEKEICISSIINYLCEYDTGTKQERNNINEKNEHVEKKKKKKNLYINLCVRISTMNIN</sequence>
<organism evidence="1 2">
    <name type="scientific">Plasmodium falciparum NF135/5.C10</name>
    <dbReference type="NCBI Taxonomy" id="1036726"/>
    <lineage>
        <taxon>Eukaryota</taxon>
        <taxon>Sar</taxon>
        <taxon>Alveolata</taxon>
        <taxon>Apicomplexa</taxon>
        <taxon>Aconoidasida</taxon>
        <taxon>Haemosporida</taxon>
        <taxon>Plasmodiidae</taxon>
        <taxon>Plasmodium</taxon>
        <taxon>Plasmodium (Laverania)</taxon>
    </lineage>
</organism>
<reference evidence="1 2" key="1">
    <citation type="submission" date="2013-02" db="EMBL/GenBank/DDBJ databases">
        <title>The Genome Annotation of Plasmodium falciparum NF135/5.C10.</title>
        <authorList>
            <consortium name="The Broad Institute Genome Sequencing Platform"/>
            <consortium name="The Broad Institute Genome Sequencing Center for Infectious Disease"/>
            <person name="Neafsey D."/>
            <person name="Hoffman S."/>
            <person name="Volkman S."/>
            <person name="Rosenthal P."/>
            <person name="Walker B."/>
            <person name="Young S.K."/>
            <person name="Zeng Q."/>
            <person name="Gargeya S."/>
            <person name="Fitzgerald M."/>
            <person name="Haas B."/>
            <person name="Abouelleil A."/>
            <person name="Allen A.W."/>
            <person name="Alvarado L."/>
            <person name="Arachchi H.M."/>
            <person name="Berlin A.M."/>
            <person name="Chapman S.B."/>
            <person name="Gainer-Dewar J."/>
            <person name="Goldberg J."/>
            <person name="Griggs A."/>
            <person name="Gujja S."/>
            <person name="Hansen M."/>
            <person name="Howarth C."/>
            <person name="Imamovic A."/>
            <person name="Ireland A."/>
            <person name="Larimer J."/>
            <person name="McCowan C."/>
            <person name="Murphy C."/>
            <person name="Pearson M."/>
            <person name="Poon T.W."/>
            <person name="Priest M."/>
            <person name="Roberts A."/>
            <person name="Saif S."/>
            <person name="Shea T."/>
            <person name="Sisk P."/>
            <person name="Sykes S."/>
            <person name="Wortman J."/>
            <person name="Nusbaum C."/>
            <person name="Birren B."/>
        </authorList>
    </citation>
    <scope>NUCLEOTIDE SEQUENCE [LARGE SCALE GENOMIC DNA]</scope>
    <source>
        <strain evidence="1 2">NF135/5.C10</strain>
    </source>
</reference>
<protein>
    <submittedName>
        <fullName evidence="1">Uncharacterized protein</fullName>
    </submittedName>
</protein>
<proteinExistence type="predicted"/>
<gene>
    <name evidence="1" type="ORF">PFNF135_03610</name>
</gene>
<evidence type="ECO:0000313" key="1">
    <source>
        <dbReference type="EMBL" id="ETW42112.1"/>
    </source>
</evidence>